<sequence>MALKQPTGQKRLTNVAVVRLKKGGKRFEIACYPNKVVSWRNKVETDLDEVLQSYSVFNNVSKGEAAKADDLKRIFGTDNQKEICLQILAKGELQVSEKERHTQLESMFRDIATIVTDKCVNPETNRPYTVTLIERAMKDLHFSVKPNRNAKQQALEVIKQLTEKEIIKIQRAQMRLKLTIPAKEDKKLRAKIRKIATKVELDNFEEELVMVVLIDPGCFAEIEELVRSETKGKGHIEVLSLKDVEEGDELLE</sequence>
<dbReference type="Gene3D" id="3.30.1250.10">
    <property type="entry name" value="Ribosome maturation protein SBDS, N-terminal domain"/>
    <property type="match status" value="1"/>
</dbReference>
<evidence type="ECO:0000259" key="11">
    <source>
        <dbReference type="Pfam" id="PF09377"/>
    </source>
</evidence>
<keyword evidence="5" id="KW-0963">Cytoplasm</keyword>
<comment type="function">
    <text evidence="8">Required for the assembly of mature ribosomes and ribosome biogenesis. Together with EFL1, triggers the GTP-dependent release of EIF6 from 60S pre-ribosomes in the cytoplasm, thereby activating ribosomes for translation competence by allowing 80S ribosome assembly and facilitating EIF6 recycling to the nucleus, where it is required for 60S rRNA processing and nuclear export. Required for normal levels of protein synthesis. May play a role in cellular stress resistance. May play a role in cellular response to DNA damage. May play a role in cell proliferation.</text>
</comment>
<evidence type="ECO:0000256" key="9">
    <source>
        <dbReference type="ARBA" id="ARBA00049708"/>
    </source>
</evidence>
<dbReference type="Pfam" id="PF01172">
    <property type="entry name" value="SBDS_N"/>
    <property type="match status" value="1"/>
</dbReference>
<dbReference type="Gene3D" id="1.10.10.900">
    <property type="entry name" value="SBDS protein C-terminal domain, subdomain 1"/>
    <property type="match status" value="1"/>
</dbReference>
<dbReference type="SUPFAM" id="SSF109728">
    <property type="entry name" value="Hypothetical protein AF0491, middle domain"/>
    <property type="match status" value="1"/>
</dbReference>
<reference evidence="13" key="1">
    <citation type="journal article" date="2021" name="Genome Biol. Evol.">
        <title>A High-Quality Reference Genome for a Parasitic Bivalve with Doubly Uniparental Inheritance (Bivalvia: Unionida).</title>
        <authorList>
            <person name="Smith C.H."/>
        </authorList>
    </citation>
    <scope>NUCLEOTIDE SEQUENCE</scope>
    <source>
        <strain evidence="13">CHS0354</strain>
    </source>
</reference>
<dbReference type="Pfam" id="PF20268">
    <property type="entry name" value="SBDS_C"/>
    <property type="match status" value="1"/>
</dbReference>
<keyword evidence="14" id="KW-1185">Reference proteome</keyword>
<dbReference type="PANTHER" id="PTHR10927">
    <property type="entry name" value="RIBOSOME MATURATION PROTEIN SBDS"/>
    <property type="match status" value="1"/>
</dbReference>
<keyword evidence="6" id="KW-0690">Ribosome biogenesis</keyword>
<organism evidence="13 14">
    <name type="scientific">Potamilus streckersoni</name>
    <dbReference type="NCBI Taxonomy" id="2493646"/>
    <lineage>
        <taxon>Eukaryota</taxon>
        <taxon>Metazoa</taxon>
        <taxon>Spiralia</taxon>
        <taxon>Lophotrochozoa</taxon>
        <taxon>Mollusca</taxon>
        <taxon>Bivalvia</taxon>
        <taxon>Autobranchia</taxon>
        <taxon>Heteroconchia</taxon>
        <taxon>Palaeoheterodonta</taxon>
        <taxon>Unionida</taxon>
        <taxon>Unionoidea</taxon>
        <taxon>Unionidae</taxon>
        <taxon>Ambleminae</taxon>
        <taxon>Lampsilini</taxon>
        <taxon>Potamilus</taxon>
    </lineage>
</organism>
<feature type="domain" description="Ribosome maturation protein SDO1/SBDS central" evidence="11">
    <location>
        <begin position="109"/>
        <end position="172"/>
    </location>
</feature>
<comment type="subunit">
    <text evidence="9">Associates with the 60S ribosomal subunit.</text>
</comment>
<dbReference type="GO" id="GO:0005634">
    <property type="term" value="C:nucleus"/>
    <property type="evidence" value="ECO:0007669"/>
    <property type="project" value="UniProtKB-SubCell"/>
</dbReference>
<gene>
    <name evidence="13" type="ORF">CHS0354_004628</name>
</gene>
<reference evidence="13" key="2">
    <citation type="journal article" date="2021" name="Genome Biol. Evol.">
        <title>Developing a high-quality reference genome for a parasitic bivalve with doubly uniparental inheritance (Bivalvia: Unionida).</title>
        <authorList>
            <person name="Smith C.H."/>
        </authorList>
    </citation>
    <scope>NUCLEOTIDE SEQUENCE</scope>
    <source>
        <strain evidence="13">CHS0354</strain>
        <tissue evidence="13">Mantle</tissue>
    </source>
</reference>
<name>A0AAE0S5K9_9BIVA</name>
<evidence type="ECO:0000313" key="14">
    <source>
        <dbReference type="Proteomes" id="UP001195483"/>
    </source>
</evidence>
<dbReference type="Proteomes" id="UP001195483">
    <property type="component" value="Unassembled WGS sequence"/>
</dbReference>
<dbReference type="InterPro" id="IPR037188">
    <property type="entry name" value="Sdo1/SBDS_central_sf"/>
</dbReference>
<dbReference type="EMBL" id="JAEAOA010000334">
    <property type="protein sequence ID" value="KAK3585355.1"/>
    <property type="molecule type" value="Genomic_DNA"/>
</dbReference>
<dbReference type="NCBIfam" id="TIGR00291">
    <property type="entry name" value="RNA_SBDS"/>
    <property type="match status" value="1"/>
</dbReference>
<evidence type="ECO:0000256" key="4">
    <source>
        <dbReference type="ARBA" id="ARBA00014814"/>
    </source>
</evidence>
<dbReference type="PANTHER" id="PTHR10927:SF1">
    <property type="entry name" value="RIBOSOME MATURATION PROTEIN SBDS"/>
    <property type="match status" value="1"/>
</dbReference>
<evidence type="ECO:0000313" key="13">
    <source>
        <dbReference type="EMBL" id="KAK3585355.1"/>
    </source>
</evidence>
<dbReference type="InterPro" id="IPR019783">
    <property type="entry name" value="SDO1/SBDS_N"/>
</dbReference>
<accession>A0AAE0S5K9</accession>
<dbReference type="InterPro" id="IPR002140">
    <property type="entry name" value="Sdo1/SBDS"/>
</dbReference>
<evidence type="ECO:0000256" key="5">
    <source>
        <dbReference type="ARBA" id="ARBA00022490"/>
    </source>
</evidence>
<evidence type="ECO:0000256" key="8">
    <source>
        <dbReference type="ARBA" id="ARBA00025433"/>
    </source>
</evidence>
<dbReference type="SUPFAM" id="SSF89895">
    <property type="entry name" value="FYSH domain"/>
    <property type="match status" value="1"/>
</dbReference>
<evidence type="ECO:0000256" key="7">
    <source>
        <dbReference type="ARBA" id="ARBA00023242"/>
    </source>
</evidence>
<dbReference type="PROSITE" id="PS01267">
    <property type="entry name" value="UPF0023"/>
    <property type="match status" value="1"/>
</dbReference>
<evidence type="ECO:0000259" key="12">
    <source>
        <dbReference type="Pfam" id="PF20268"/>
    </source>
</evidence>
<proteinExistence type="inferred from homology"/>
<dbReference type="InterPro" id="IPR036786">
    <property type="entry name" value="Ribosome_mat_SBDS_N_sf"/>
</dbReference>
<dbReference type="Gene3D" id="3.30.70.240">
    <property type="match status" value="1"/>
</dbReference>
<evidence type="ECO:0000259" key="10">
    <source>
        <dbReference type="Pfam" id="PF01172"/>
    </source>
</evidence>
<comment type="caution">
    <text evidence="13">The sequence shown here is derived from an EMBL/GenBank/DDBJ whole genome shotgun (WGS) entry which is preliminary data.</text>
</comment>
<comment type="subcellular location">
    <subcellularLocation>
        <location evidence="2">Cytoplasm</location>
    </subcellularLocation>
    <subcellularLocation>
        <location evidence="1">Nucleus</location>
    </subcellularLocation>
</comment>
<evidence type="ECO:0000256" key="6">
    <source>
        <dbReference type="ARBA" id="ARBA00022517"/>
    </source>
</evidence>
<dbReference type="GO" id="GO:0005737">
    <property type="term" value="C:cytoplasm"/>
    <property type="evidence" value="ECO:0007669"/>
    <property type="project" value="UniProtKB-SubCell"/>
</dbReference>
<dbReference type="FunFam" id="3.30.1250.10:FF:000001">
    <property type="entry name" value="SBDS, ribosome maturation factor"/>
    <property type="match status" value="1"/>
</dbReference>
<dbReference type="InterPro" id="IPR046928">
    <property type="entry name" value="SDO1/SBDS_C"/>
</dbReference>
<dbReference type="Pfam" id="PF09377">
    <property type="entry name" value="SBDS_domain_II"/>
    <property type="match status" value="1"/>
</dbReference>
<dbReference type="InterPro" id="IPR039100">
    <property type="entry name" value="Sdo1/SBDS-like"/>
</dbReference>
<feature type="domain" description="Ribosome maturation protein SDO1/SBDS N-terminal" evidence="10">
    <location>
        <begin position="14"/>
        <end position="100"/>
    </location>
</feature>
<dbReference type="GO" id="GO:0042256">
    <property type="term" value="P:cytosolic ribosome assembly"/>
    <property type="evidence" value="ECO:0007669"/>
    <property type="project" value="InterPro"/>
</dbReference>
<dbReference type="InterPro" id="IPR018023">
    <property type="entry name" value="Ribosome_mat_SBDS_CS"/>
</dbReference>
<evidence type="ECO:0000256" key="2">
    <source>
        <dbReference type="ARBA" id="ARBA00004496"/>
    </source>
</evidence>
<feature type="domain" description="Ribosome maturation protein SDO1/SBDS C-terminal" evidence="12">
    <location>
        <begin position="174"/>
        <end position="241"/>
    </location>
</feature>
<evidence type="ECO:0000256" key="1">
    <source>
        <dbReference type="ARBA" id="ARBA00004123"/>
    </source>
</evidence>
<protein>
    <recommendedName>
        <fullName evidence="4">Ribosome maturation protein SBDS</fullName>
    </recommendedName>
</protein>
<evidence type="ECO:0000256" key="3">
    <source>
        <dbReference type="ARBA" id="ARBA00007433"/>
    </source>
</evidence>
<dbReference type="FunFam" id="1.10.10.900:FF:000001">
    <property type="entry name" value="SBDS, ribosome maturation factor"/>
    <property type="match status" value="1"/>
</dbReference>
<dbReference type="InterPro" id="IPR018978">
    <property type="entry name" value="SDO1/SBDS_central"/>
</dbReference>
<reference evidence="13" key="3">
    <citation type="submission" date="2023-05" db="EMBL/GenBank/DDBJ databases">
        <authorList>
            <person name="Smith C.H."/>
        </authorList>
    </citation>
    <scope>NUCLEOTIDE SEQUENCE</scope>
    <source>
        <strain evidence="13">CHS0354</strain>
        <tissue evidence="13">Mantle</tissue>
    </source>
</reference>
<dbReference type="AlphaFoldDB" id="A0AAE0S5K9"/>
<comment type="similarity">
    <text evidence="3">Belongs to the SDO1/SBDS family.</text>
</comment>
<keyword evidence="7" id="KW-0539">Nucleus</keyword>